<comment type="caution">
    <text evidence="1">The sequence shown here is derived from an EMBL/GenBank/DDBJ whole genome shotgun (WGS) entry which is preliminary data.</text>
</comment>
<reference evidence="1" key="1">
    <citation type="submission" date="2023-03" db="EMBL/GenBank/DDBJ databases">
        <title>Massive genome expansion in bonnet fungi (Mycena s.s.) driven by repeated elements and novel gene families across ecological guilds.</title>
        <authorList>
            <consortium name="Lawrence Berkeley National Laboratory"/>
            <person name="Harder C.B."/>
            <person name="Miyauchi S."/>
            <person name="Viragh M."/>
            <person name="Kuo A."/>
            <person name="Thoen E."/>
            <person name="Andreopoulos B."/>
            <person name="Lu D."/>
            <person name="Skrede I."/>
            <person name="Drula E."/>
            <person name="Henrissat B."/>
            <person name="Morin E."/>
            <person name="Kohler A."/>
            <person name="Barry K."/>
            <person name="LaButti K."/>
            <person name="Morin E."/>
            <person name="Salamov A."/>
            <person name="Lipzen A."/>
            <person name="Mereny Z."/>
            <person name="Hegedus B."/>
            <person name="Baldrian P."/>
            <person name="Stursova M."/>
            <person name="Weitz H."/>
            <person name="Taylor A."/>
            <person name="Grigoriev I.V."/>
            <person name="Nagy L.G."/>
            <person name="Martin F."/>
            <person name="Kauserud H."/>
        </authorList>
    </citation>
    <scope>NUCLEOTIDE SEQUENCE</scope>
    <source>
        <strain evidence="1">CBHHK173m</strain>
    </source>
</reference>
<organism evidence="1 2">
    <name type="scientific">Mycena belliarum</name>
    <dbReference type="NCBI Taxonomy" id="1033014"/>
    <lineage>
        <taxon>Eukaryota</taxon>
        <taxon>Fungi</taxon>
        <taxon>Dikarya</taxon>
        <taxon>Basidiomycota</taxon>
        <taxon>Agaricomycotina</taxon>
        <taxon>Agaricomycetes</taxon>
        <taxon>Agaricomycetidae</taxon>
        <taxon>Agaricales</taxon>
        <taxon>Marasmiineae</taxon>
        <taxon>Mycenaceae</taxon>
        <taxon>Mycena</taxon>
    </lineage>
</organism>
<sequence>LIGVLQKINTNNQVGGELEASILKTFMRGAHLRRWLNREDCPEVIRQFKRIFDLAFTRRNFRAEDDSVPGQDREKAHFIFKGVNYSRAKTHLGNSLVIYYPPGSTESVPGSIEKIMVENNTATFLIRRQAPLPAGSVDPFKPFVYFPAKTYSSKMLSGELDKVNPSSVLSHCARFEFTNGRAVILNLSR</sequence>
<accession>A0AAD6U5E0</accession>
<evidence type="ECO:0000313" key="2">
    <source>
        <dbReference type="Proteomes" id="UP001222325"/>
    </source>
</evidence>
<gene>
    <name evidence="1" type="ORF">B0H15DRAFT_755020</name>
</gene>
<dbReference type="Proteomes" id="UP001222325">
    <property type="component" value="Unassembled WGS sequence"/>
</dbReference>
<keyword evidence="2" id="KW-1185">Reference proteome</keyword>
<feature type="non-terminal residue" evidence="1">
    <location>
        <position position="189"/>
    </location>
</feature>
<name>A0AAD6U5E0_9AGAR</name>
<dbReference type="AlphaFoldDB" id="A0AAD6U5E0"/>
<evidence type="ECO:0000313" key="1">
    <source>
        <dbReference type="EMBL" id="KAJ7087573.1"/>
    </source>
</evidence>
<protein>
    <submittedName>
        <fullName evidence="1">Uncharacterized protein</fullName>
    </submittedName>
</protein>
<proteinExistence type="predicted"/>
<feature type="non-terminal residue" evidence="1">
    <location>
        <position position="1"/>
    </location>
</feature>
<dbReference type="EMBL" id="JARJCN010000028">
    <property type="protein sequence ID" value="KAJ7087573.1"/>
    <property type="molecule type" value="Genomic_DNA"/>
</dbReference>